<proteinExistence type="inferred from homology"/>
<keyword evidence="11" id="KW-0106">Calcium</keyword>
<keyword evidence="13 21" id="KW-1133">Transmembrane helix</keyword>
<evidence type="ECO:0000313" key="24">
    <source>
        <dbReference type="Proteomes" id="UP001608902"/>
    </source>
</evidence>
<comment type="similarity">
    <text evidence="2">Belongs to the Ca(2+):cation antiporter (CaCA) (TC 2.A.19) family. SLC8 subfamily.</text>
</comment>
<evidence type="ECO:0000256" key="7">
    <source>
        <dbReference type="ARBA" id="ARBA00022692"/>
    </source>
</evidence>
<dbReference type="Gene3D" id="2.60.40.2030">
    <property type="match status" value="2"/>
</dbReference>
<comment type="caution">
    <text evidence="23">The sequence shown here is derived from an EMBL/GenBank/DDBJ whole genome shotgun (WGS) entry which is preliminary data.</text>
</comment>
<evidence type="ECO:0000256" key="17">
    <source>
        <dbReference type="ARBA" id="ARBA00023180"/>
    </source>
</evidence>
<dbReference type="InterPro" id="IPR004836">
    <property type="entry name" value="Na_Ca_Ex"/>
</dbReference>
<feature type="transmembrane region" description="Helical" evidence="21">
    <location>
        <begin position="773"/>
        <end position="795"/>
    </location>
</feature>
<evidence type="ECO:0000256" key="15">
    <source>
        <dbReference type="ARBA" id="ARBA00023065"/>
    </source>
</evidence>
<keyword evidence="10" id="KW-0677">Repeat</keyword>
<evidence type="ECO:0000256" key="4">
    <source>
        <dbReference type="ARBA" id="ARBA00022449"/>
    </source>
</evidence>
<feature type="domain" description="Calx-beta" evidence="22">
    <location>
        <begin position="349"/>
        <end position="448"/>
    </location>
</feature>
<dbReference type="GO" id="GO:0006814">
    <property type="term" value="P:sodium ion transport"/>
    <property type="evidence" value="ECO:0007669"/>
    <property type="project" value="UniProtKB-KW"/>
</dbReference>
<evidence type="ECO:0000313" key="23">
    <source>
        <dbReference type="EMBL" id="MFH4976602.1"/>
    </source>
</evidence>
<keyword evidence="16 21" id="KW-0472">Membrane</keyword>
<evidence type="ECO:0000256" key="10">
    <source>
        <dbReference type="ARBA" id="ARBA00022737"/>
    </source>
</evidence>
<keyword evidence="12" id="KW-0112">Calmodulin-binding</keyword>
<evidence type="ECO:0000256" key="11">
    <source>
        <dbReference type="ARBA" id="ARBA00022837"/>
    </source>
</evidence>
<keyword evidence="7 21" id="KW-0812">Transmembrane</keyword>
<keyword evidence="20" id="KW-0175">Coiled coil</keyword>
<dbReference type="Gene3D" id="1.20.1420.30">
    <property type="entry name" value="NCX, central ion-binding region"/>
    <property type="match status" value="2"/>
</dbReference>
<feature type="domain" description="Calx-beta" evidence="22">
    <location>
        <begin position="466"/>
        <end position="572"/>
    </location>
</feature>
<dbReference type="InterPro" id="IPR044880">
    <property type="entry name" value="NCX_ion-bd_dom_sf"/>
</dbReference>
<evidence type="ECO:0000256" key="5">
    <source>
        <dbReference type="ARBA" id="ARBA00022475"/>
    </source>
</evidence>
<feature type="transmembrane region" description="Helical" evidence="21">
    <location>
        <begin position="815"/>
        <end position="837"/>
    </location>
</feature>
<feature type="transmembrane region" description="Helical" evidence="21">
    <location>
        <begin position="743"/>
        <end position="761"/>
    </location>
</feature>
<keyword evidence="18" id="KW-0739">Sodium transport</keyword>
<evidence type="ECO:0000256" key="20">
    <source>
        <dbReference type="SAM" id="Coils"/>
    </source>
</evidence>
<sequence>MSISNGSVNDVNGNEQCPDGLLIPAMSTSFGAGLVYLLGLFYCFLGIAIAADVFMCSIENITSATWKVKLSRTKKKRLVAEEIALNENLKESAEVRIWNPTVANLTLMALGSSAPEILLSIIEIVGNGFYAGDLGPGTIVGSAAFNLFCISAICVVCIKSPNVRRIQDFAVFGVTSVFSCFAYIWLIIILVVISPNVVEVWEAAITLAFFIVLVITAYFVDIKVWKKRKANLQEELMAEYEDKAEKVKSEDLETTLKRFQQEVALENEARAIAAITPDIQTIKNCSRQLSRTYPTLTSDEQAKLLAYHLKKNELHDRLYYRIQAARRMAAATKKLDAQKEVQRLLSRADQADKKEAISYNSIEWSARVYSVEVGSNTVTLFVVRHGKLDEAIKFRYTTVNGVAKKDLHFLSKSGSMQFEIGESRKEVHIDLVPNAEWKPKHVFYVHLKLEGNGGTTTSFKLGPTSIALVRKPDDSISFIGEPMVEFVRSGYVVKESAGHVRAFVTRRGRHDARRFSVKYETNGITAKADIDYVAIANNTLEFEGNEYEKYIDVRIIDDKQEEKDETFDIHLLSATSDVTIGPKRRAVITIVCDDNVLKNIADIRKLIPYYLDKMTPGKDSWREQIVQASCVNAGDVANATIDDCLMHAVAFPWKIAVALLPPPRILRGWVCFLISLFLIGLITAVVGDLARIFGCMVGLKDTVTAITLVALGTSLPDTFASKIAAQNEPTADNAVGNITGSNSVNVFLGLGLPWLIAAIFWQTKQKVFIVEAGTLGFSVIIFMALSFLCLGLFVIRRFMKFFGSAELGGPLVPKLLTGFVFFFLWVIYVSLSTLQAYDIIRL</sequence>
<evidence type="ECO:0000256" key="21">
    <source>
        <dbReference type="SAM" id="Phobius"/>
    </source>
</evidence>
<evidence type="ECO:0000256" key="12">
    <source>
        <dbReference type="ARBA" id="ARBA00022860"/>
    </source>
</evidence>
<accession>A0ABD6EBH9</accession>
<dbReference type="GO" id="GO:0005516">
    <property type="term" value="F:calmodulin binding"/>
    <property type="evidence" value="ECO:0007669"/>
    <property type="project" value="UniProtKB-KW"/>
</dbReference>
<comment type="catalytic activity">
    <reaction evidence="19">
        <text>Ca(2+)(in) + 3 Na(+)(out) = Ca(2+)(out) + 3 Na(+)(in)</text>
        <dbReference type="Rhea" id="RHEA:69955"/>
        <dbReference type="ChEBI" id="CHEBI:29101"/>
        <dbReference type="ChEBI" id="CHEBI:29108"/>
    </reaction>
</comment>
<evidence type="ECO:0000256" key="18">
    <source>
        <dbReference type="ARBA" id="ARBA00023201"/>
    </source>
</evidence>
<keyword evidence="6" id="KW-0109">Calcium transport</keyword>
<dbReference type="GO" id="GO:0046872">
    <property type="term" value="F:metal ion binding"/>
    <property type="evidence" value="ECO:0007669"/>
    <property type="project" value="UniProtKB-KW"/>
</dbReference>
<evidence type="ECO:0000256" key="9">
    <source>
        <dbReference type="ARBA" id="ARBA00022729"/>
    </source>
</evidence>
<dbReference type="InterPro" id="IPR038081">
    <property type="entry name" value="CalX-like_sf"/>
</dbReference>
<dbReference type="AlphaFoldDB" id="A0ABD6EBH9"/>
<dbReference type="SMART" id="SM00237">
    <property type="entry name" value="Calx_beta"/>
    <property type="match status" value="2"/>
</dbReference>
<dbReference type="SUPFAM" id="SSF141072">
    <property type="entry name" value="CalX-like"/>
    <property type="match status" value="2"/>
</dbReference>
<dbReference type="Pfam" id="PF03160">
    <property type="entry name" value="Calx-beta"/>
    <property type="match status" value="2"/>
</dbReference>
<evidence type="ECO:0000256" key="6">
    <source>
        <dbReference type="ARBA" id="ARBA00022568"/>
    </source>
</evidence>
<feature type="transmembrane region" description="Helical" evidence="21">
    <location>
        <begin position="170"/>
        <end position="194"/>
    </location>
</feature>
<evidence type="ECO:0000256" key="13">
    <source>
        <dbReference type="ARBA" id="ARBA00022989"/>
    </source>
</evidence>
<feature type="transmembrane region" description="Helical" evidence="21">
    <location>
        <begin position="200"/>
        <end position="220"/>
    </location>
</feature>
<dbReference type="Pfam" id="PF01699">
    <property type="entry name" value="Na_Ca_ex"/>
    <property type="match status" value="2"/>
</dbReference>
<feature type="transmembrane region" description="Helical" evidence="21">
    <location>
        <begin position="105"/>
        <end position="126"/>
    </location>
</feature>
<comment type="subcellular location">
    <subcellularLocation>
        <location evidence="1">Cell membrane</location>
        <topology evidence="1">Multi-pass membrane protein</topology>
    </subcellularLocation>
</comment>
<dbReference type="GO" id="GO:0015297">
    <property type="term" value="F:antiporter activity"/>
    <property type="evidence" value="ECO:0007669"/>
    <property type="project" value="UniProtKB-KW"/>
</dbReference>
<evidence type="ECO:0000256" key="1">
    <source>
        <dbReference type="ARBA" id="ARBA00004651"/>
    </source>
</evidence>
<evidence type="ECO:0000256" key="3">
    <source>
        <dbReference type="ARBA" id="ARBA00022448"/>
    </source>
</evidence>
<reference evidence="23 24" key="1">
    <citation type="submission" date="2024-08" db="EMBL/GenBank/DDBJ databases">
        <title>Gnathostoma spinigerum genome.</title>
        <authorList>
            <person name="Gonzalez-Bertolin B."/>
            <person name="Monzon S."/>
            <person name="Zaballos A."/>
            <person name="Jimenez P."/>
            <person name="Dekumyoy P."/>
            <person name="Varona S."/>
            <person name="Cuesta I."/>
            <person name="Sumanam S."/>
            <person name="Adisakwattana P."/>
            <person name="Gasser R.B."/>
            <person name="Hernandez-Gonzalez A."/>
            <person name="Young N.D."/>
            <person name="Perteguer M.J."/>
        </authorList>
    </citation>
    <scope>NUCLEOTIDE SEQUENCE [LARGE SCALE GENOMIC DNA]</scope>
    <source>
        <strain evidence="23">AL3</strain>
        <tissue evidence="23">Liver</tissue>
    </source>
</reference>
<protein>
    <recommendedName>
        <fullName evidence="22">Calx-beta domain-containing protein</fullName>
    </recommendedName>
</protein>
<evidence type="ECO:0000256" key="16">
    <source>
        <dbReference type="ARBA" id="ARBA00023136"/>
    </source>
</evidence>
<organism evidence="23 24">
    <name type="scientific">Gnathostoma spinigerum</name>
    <dbReference type="NCBI Taxonomy" id="75299"/>
    <lineage>
        <taxon>Eukaryota</taxon>
        <taxon>Metazoa</taxon>
        <taxon>Ecdysozoa</taxon>
        <taxon>Nematoda</taxon>
        <taxon>Chromadorea</taxon>
        <taxon>Rhabditida</taxon>
        <taxon>Spirurina</taxon>
        <taxon>Gnathostomatomorpha</taxon>
        <taxon>Gnathostomatoidea</taxon>
        <taxon>Gnathostomatidae</taxon>
        <taxon>Gnathostoma</taxon>
    </lineage>
</organism>
<evidence type="ECO:0000256" key="2">
    <source>
        <dbReference type="ARBA" id="ARBA00007489"/>
    </source>
</evidence>
<keyword evidence="9" id="KW-0732">Signal</keyword>
<feature type="coiled-coil region" evidence="20">
    <location>
        <begin position="222"/>
        <end position="269"/>
    </location>
</feature>
<feature type="transmembrane region" description="Helical" evidence="21">
    <location>
        <begin position="669"/>
        <end position="693"/>
    </location>
</feature>
<dbReference type="InterPro" id="IPR004837">
    <property type="entry name" value="NaCa_Exmemb"/>
</dbReference>
<dbReference type="PRINTS" id="PR01259">
    <property type="entry name" value="NACAEXCHNGR"/>
</dbReference>
<evidence type="ECO:0000259" key="22">
    <source>
        <dbReference type="SMART" id="SM00237"/>
    </source>
</evidence>
<keyword evidence="17" id="KW-0325">Glycoprotein</keyword>
<dbReference type="GO" id="GO:0005886">
    <property type="term" value="C:plasma membrane"/>
    <property type="evidence" value="ECO:0007669"/>
    <property type="project" value="UniProtKB-SubCell"/>
</dbReference>
<dbReference type="InterPro" id="IPR003644">
    <property type="entry name" value="Calx_beta"/>
</dbReference>
<keyword evidence="14" id="KW-0915">Sodium</keyword>
<feature type="transmembrane region" description="Helical" evidence="21">
    <location>
        <begin position="138"/>
        <end position="158"/>
    </location>
</feature>
<evidence type="ECO:0000256" key="19">
    <source>
        <dbReference type="ARBA" id="ARBA00033667"/>
    </source>
</evidence>
<keyword evidence="8" id="KW-0479">Metal-binding</keyword>
<keyword evidence="4" id="KW-0050">Antiport</keyword>
<keyword evidence="15" id="KW-0406">Ion transport</keyword>
<gene>
    <name evidence="23" type="ORF">AB6A40_003311</name>
</gene>
<dbReference type="EMBL" id="JBGFUD010001668">
    <property type="protein sequence ID" value="MFH4976602.1"/>
    <property type="molecule type" value="Genomic_DNA"/>
</dbReference>
<dbReference type="PANTHER" id="PTHR11878">
    <property type="entry name" value="SODIUM/CALCIUM EXCHANGER"/>
    <property type="match status" value="1"/>
</dbReference>
<feature type="transmembrane region" description="Helical" evidence="21">
    <location>
        <begin position="34"/>
        <end position="54"/>
    </location>
</feature>
<keyword evidence="5" id="KW-1003">Cell membrane</keyword>
<evidence type="ECO:0000256" key="14">
    <source>
        <dbReference type="ARBA" id="ARBA00023053"/>
    </source>
</evidence>
<keyword evidence="3" id="KW-0813">Transport</keyword>
<evidence type="ECO:0000256" key="8">
    <source>
        <dbReference type="ARBA" id="ARBA00022723"/>
    </source>
</evidence>
<name>A0ABD6EBH9_9BILA</name>
<dbReference type="PANTHER" id="PTHR11878:SF76">
    <property type="entry name" value="CALX-BETA DOMAIN-CONTAINING PROTEIN"/>
    <property type="match status" value="1"/>
</dbReference>
<dbReference type="Proteomes" id="UP001608902">
    <property type="component" value="Unassembled WGS sequence"/>
</dbReference>
<dbReference type="GO" id="GO:0006816">
    <property type="term" value="P:calcium ion transport"/>
    <property type="evidence" value="ECO:0007669"/>
    <property type="project" value="UniProtKB-KW"/>
</dbReference>
<dbReference type="InterPro" id="IPR051171">
    <property type="entry name" value="CaCA"/>
</dbReference>
<keyword evidence="24" id="KW-1185">Reference proteome</keyword>